<evidence type="ECO:0000313" key="2">
    <source>
        <dbReference type="Proteomes" id="UP000275267"/>
    </source>
</evidence>
<gene>
    <name evidence="1" type="ORF">C2845_PM14G05290</name>
</gene>
<dbReference type="OrthoDB" id="678104at2759"/>
<comment type="caution">
    <text evidence="1">The sequence shown here is derived from an EMBL/GenBank/DDBJ whole genome shotgun (WGS) entry which is preliminary data.</text>
</comment>
<dbReference type="PANTHER" id="PTHR35546">
    <property type="entry name" value="F-BOX PROTEIN INTERACTION DOMAIN PROTEIN-RELATED"/>
    <property type="match status" value="1"/>
</dbReference>
<keyword evidence="2" id="KW-1185">Reference proteome</keyword>
<dbReference type="PANTHER" id="PTHR35546:SF25">
    <property type="entry name" value="F-BOX DOMAIN-CONTAINING PROTEIN"/>
    <property type="match status" value="1"/>
</dbReference>
<reference evidence="2" key="1">
    <citation type="journal article" date="2019" name="Nat. Commun.">
        <title>The genome of broomcorn millet.</title>
        <authorList>
            <person name="Zou C."/>
            <person name="Miki D."/>
            <person name="Li D."/>
            <person name="Tang Q."/>
            <person name="Xiao L."/>
            <person name="Rajput S."/>
            <person name="Deng P."/>
            <person name="Jia W."/>
            <person name="Huang R."/>
            <person name="Zhang M."/>
            <person name="Sun Y."/>
            <person name="Hu J."/>
            <person name="Fu X."/>
            <person name="Schnable P.S."/>
            <person name="Li F."/>
            <person name="Zhang H."/>
            <person name="Feng B."/>
            <person name="Zhu X."/>
            <person name="Liu R."/>
            <person name="Schnable J.C."/>
            <person name="Zhu J.-K."/>
            <person name="Zhang H."/>
        </authorList>
    </citation>
    <scope>NUCLEOTIDE SEQUENCE [LARGE SCALE GENOMIC DNA]</scope>
</reference>
<dbReference type="EMBL" id="PQIB02000016">
    <property type="protein sequence ID" value="RLM62264.1"/>
    <property type="molecule type" value="Genomic_DNA"/>
</dbReference>
<evidence type="ECO:0008006" key="3">
    <source>
        <dbReference type="Google" id="ProtNLM"/>
    </source>
</evidence>
<dbReference type="AlphaFoldDB" id="A0A3L6PQZ5"/>
<organism evidence="1 2">
    <name type="scientific">Panicum miliaceum</name>
    <name type="common">Proso millet</name>
    <name type="synonym">Broomcorn millet</name>
    <dbReference type="NCBI Taxonomy" id="4540"/>
    <lineage>
        <taxon>Eukaryota</taxon>
        <taxon>Viridiplantae</taxon>
        <taxon>Streptophyta</taxon>
        <taxon>Embryophyta</taxon>
        <taxon>Tracheophyta</taxon>
        <taxon>Spermatophyta</taxon>
        <taxon>Magnoliopsida</taxon>
        <taxon>Liliopsida</taxon>
        <taxon>Poales</taxon>
        <taxon>Poaceae</taxon>
        <taxon>PACMAD clade</taxon>
        <taxon>Panicoideae</taxon>
        <taxon>Panicodae</taxon>
        <taxon>Paniceae</taxon>
        <taxon>Panicinae</taxon>
        <taxon>Panicum</taxon>
        <taxon>Panicum sect. Panicum</taxon>
    </lineage>
</organism>
<name>A0A3L6PQZ5_PANMI</name>
<proteinExistence type="predicted"/>
<accession>A0A3L6PQZ5</accession>
<protein>
    <recommendedName>
        <fullName evidence="3">F-box associated domain-containing protein</fullName>
    </recommendedName>
</protein>
<dbReference type="Proteomes" id="UP000275267">
    <property type="component" value="Unassembled WGS sequence"/>
</dbReference>
<evidence type="ECO:0000313" key="1">
    <source>
        <dbReference type="EMBL" id="RLM62264.1"/>
    </source>
</evidence>
<dbReference type="InterPro" id="IPR055290">
    <property type="entry name" value="At3g26010-like"/>
</dbReference>
<dbReference type="STRING" id="4540.A0A3L6PQZ5"/>
<sequence length="236" mass="26576">MSLRGTCDGLLLFETSNDRDHFVCNPVTRQRLVLLPSGEHLLLYLADDEHQPGTDRTASHRELSLGAAEARRVGPPAAGIEIYTLLLEAYLCHRGSLHWLHHPVVVGTDKILAFDTLSATFRRMPRPPLSNDFWKRPCFLLEVDGNLAVAAVLDGSMDLWVLEDYAGSDGSWRHHLRDGNYVVVLYDLAEKKALKQFEFASDSNDDDTRPTGYVFRDSLERHAFFDLQDPKSAPCV</sequence>